<organism evidence="1 2">
    <name type="scientific">Serratia aquatilis</name>
    <dbReference type="NCBI Taxonomy" id="1737515"/>
    <lineage>
        <taxon>Bacteria</taxon>
        <taxon>Pseudomonadati</taxon>
        <taxon>Pseudomonadota</taxon>
        <taxon>Gammaproteobacteria</taxon>
        <taxon>Enterobacterales</taxon>
        <taxon>Yersiniaceae</taxon>
        <taxon>Serratia</taxon>
    </lineage>
</organism>
<dbReference type="InterPro" id="IPR008966">
    <property type="entry name" value="Adhesion_dom_sf"/>
</dbReference>
<name>A0ABV6EH92_9GAMM</name>
<dbReference type="SUPFAM" id="SSF49401">
    <property type="entry name" value="Bacterial adhesins"/>
    <property type="match status" value="1"/>
</dbReference>
<dbReference type="EMBL" id="JBHLXG010000018">
    <property type="protein sequence ID" value="MFC0228355.1"/>
    <property type="molecule type" value="Genomic_DNA"/>
</dbReference>
<sequence>MADGSQTSGEYRFPVSFYAATFTRKGRQIREILPLGTVVRVSMLECRVSTPTEVNFGDVQYSGRSGAELARLTYPLIVSCSQTRNFINTNINVQWRAISGIDGAPGRLALRQGGGYITGSIDGVTPAGTCDSLGGILFDNTPLKIGQIGNNQNSQTINKQVTWRLCSGGASLPDGPVDAAAELLVTFN</sequence>
<protein>
    <submittedName>
        <fullName evidence="1">Adhesin</fullName>
    </submittedName>
</protein>
<accession>A0ABV6EH92</accession>
<reference evidence="1 2" key="1">
    <citation type="submission" date="2024-09" db="EMBL/GenBank/DDBJ databases">
        <authorList>
            <person name="Sun Q."/>
            <person name="Mori K."/>
        </authorList>
    </citation>
    <scope>NUCLEOTIDE SEQUENCE [LARGE SCALE GENOMIC DNA]</scope>
    <source>
        <strain evidence="1 2">CCM 8626</strain>
    </source>
</reference>
<evidence type="ECO:0000313" key="2">
    <source>
        <dbReference type="Proteomes" id="UP001589792"/>
    </source>
</evidence>
<proteinExistence type="predicted"/>
<evidence type="ECO:0000313" key="1">
    <source>
        <dbReference type="EMBL" id="MFC0228355.1"/>
    </source>
</evidence>
<dbReference type="Proteomes" id="UP001589792">
    <property type="component" value="Unassembled WGS sequence"/>
</dbReference>
<dbReference type="RefSeq" id="WP_380677878.1">
    <property type="nucleotide sequence ID" value="NZ_CP173186.1"/>
</dbReference>
<gene>
    <name evidence="1" type="ORF">ACFFJ3_17945</name>
</gene>
<keyword evidence="2" id="KW-1185">Reference proteome</keyword>
<comment type="caution">
    <text evidence="1">The sequence shown here is derived from an EMBL/GenBank/DDBJ whole genome shotgun (WGS) entry which is preliminary data.</text>
</comment>